<reference evidence="2 3" key="1">
    <citation type="journal article" date="2017" name="Nature">
        <title>The Apostasia genome and the evolution of orchids.</title>
        <authorList>
            <person name="Zhang G.Q."/>
            <person name="Liu K.W."/>
            <person name="Li Z."/>
            <person name="Lohaus R."/>
            <person name="Hsiao Y.Y."/>
            <person name="Niu S.C."/>
            <person name="Wang J.Y."/>
            <person name="Lin Y.C."/>
            <person name="Xu Q."/>
            <person name="Chen L.J."/>
            <person name="Yoshida K."/>
            <person name="Fujiwara S."/>
            <person name="Wang Z.W."/>
            <person name="Zhang Y.Q."/>
            <person name="Mitsuda N."/>
            <person name="Wang M."/>
            <person name="Liu G.H."/>
            <person name="Pecoraro L."/>
            <person name="Huang H.X."/>
            <person name="Xiao X.J."/>
            <person name="Lin M."/>
            <person name="Wu X.Y."/>
            <person name="Wu W.L."/>
            <person name="Chen Y.Y."/>
            <person name="Chang S.B."/>
            <person name="Sakamoto S."/>
            <person name="Ohme-Takagi M."/>
            <person name="Yagi M."/>
            <person name="Zeng S.J."/>
            <person name="Shen C.Y."/>
            <person name="Yeh C.M."/>
            <person name="Luo Y.B."/>
            <person name="Tsai W.C."/>
            <person name="Van de Peer Y."/>
            <person name="Liu Z.J."/>
        </authorList>
    </citation>
    <scope>NUCLEOTIDE SEQUENCE [LARGE SCALE GENOMIC DNA]</scope>
    <source>
        <strain evidence="3">cv. Shenzhen</strain>
        <tissue evidence="2">Stem</tissue>
    </source>
</reference>
<proteinExistence type="predicted"/>
<keyword evidence="3" id="KW-1185">Reference proteome</keyword>
<sequence>MTVTLVELAKLRGVLARLGWLALATALDEALVTEDQKYFFDDVDRRSRTWGITFELVLPVGGGEIPVSKAPSGGVGVRLRDLALLILGRSDLLLRLRLEGLCVLEMDPFFGAGPGLHHCLQHVIDERVIQLPRQNAVDEDHG</sequence>
<dbReference type="Proteomes" id="UP000236161">
    <property type="component" value="Unassembled WGS sequence"/>
</dbReference>
<accession>A0A2I0AK79</accession>
<gene>
    <name evidence="2" type="ORF">AXF42_Ash014630</name>
</gene>
<name>A0A2I0AK79_9ASPA</name>
<keyword evidence="1" id="KW-0732">Signal</keyword>
<protein>
    <submittedName>
        <fullName evidence="2">Uncharacterized protein</fullName>
    </submittedName>
</protein>
<organism evidence="2 3">
    <name type="scientific">Apostasia shenzhenica</name>
    <dbReference type="NCBI Taxonomy" id="1088818"/>
    <lineage>
        <taxon>Eukaryota</taxon>
        <taxon>Viridiplantae</taxon>
        <taxon>Streptophyta</taxon>
        <taxon>Embryophyta</taxon>
        <taxon>Tracheophyta</taxon>
        <taxon>Spermatophyta</taxon>
        <taxon>Magnoliopsida</taxon>
        <taxon>Liliopsida</taxon>
        <taxon>Asparagales</taxon>
        <taxon>Orchidaceae</taxon>
        <taxon>Apostasioideae</taxon>
        <taxon>Apostasia</taxon>
    </lineage>
</organism>
<evidence type="ECO:0000313" key="2">
    <source>
        <dbReference type="EMBL" id="PKA55958.1"/>
    </source>
</evidence>
<dbReference type="EMBL" id="KZ451976">
    <property type="protein sequence ID" value="PKA55958.1"/>
    <property type="molecule type" value="Genomic_DNA"/>
</dbReference>
<evidence type="ECO:0000256" key="1">
    <source>
        <dbReference type="SAM" id="SignalP"/>
    </source>
</evidence>
<evidence type="ECO:0000313" key="3">
    <source>
        <dbReference type="Proteomes" id="UP000236161"/>
    </source>
</evidence>
<feature type="chain" id="PRO_5014136041" evidence="1">
    <location>
        <begin position="17"/>
        <end position="142"/>
    </location>
</feature>
<feature type="signal peptide" evidence="1">
    <location>
        <begin position="1"/>
        <end position="16"/>
    </location>
</feature>
<dbReference type="AlphaFoldDB" id="A0A2I0AK79"/>